<dbReference type="InterPro" id="IPR002575">
    <property type="entry name" value="Aminoglycoside_PTrfase"/>
</dbReference>
<dbReference type="AlphaFoldDB" id="W6PX53"/>
<name>W6PX53_PENRF</name>
<sequence>MMFVKQNTETLPVPEIFACYTYGPIDRDIGDYGSLFDTYIFMTFVEGQSLDKVWESYDENTKAHVTNQLKQYICELRNIDGNYIGSTDSGPIMDPIFETYHDKGPFNSEEAFNNAIVDAYQSKAPRCHIKSFLSGMLCQNKHQIKFIHGDLRLQNTIVNDGSVSGIVDWEFSGLYPEYWEFSKALHV</sequence>
<proteinExistence type="predicted"/>
<keyword evidence="2" id="KW-0418">Kinase</keyword>
<keyword evidence="2" id="KW-0808">Transferase</keyword>
<dbReference type="EMBL" id="HG792015">
    <property type="protein sequence ID" value="CDM28356.1"/>
    <property type="molecule type" value="Genomic_DNA"/>
</dbReference>
<protein>
    <submittedName>
        <fullName evidence="2">Protein kinase-like domain</fullName>
    </submittedName>
</protein>
<organism evidence="2 3">
    <name type="scientific">Penicillium roqueforti (strain FM164)</name>
    <dbReference type="NCBI Taxonomy" id="1365484"/>
    <lineage>
        <taxon>Eukaryota</taxon>
        <taxon>Fungi</taxon>
        <taxon>Dikarya</taxon>
        <taxon>Ascomycota</taxon>
        <taxon>Pezizomycotina</taxon>
        <taxon>Eurotiomycetes</taxon>
        <taxon>Eurotiomycetidae</taxon>
        <taxon>Eurotiales</taxon>
        <taxon>Aspergillaceae</taxon>
        <taxon>Penicillium</taxon>
    </lineage>
</organism>
<gene>
    <name evidence="2" type="ORF">PROQFM164_S01g002167</name>
</gene>
<evidence type="ECO:0000313" key="2">
    <source>
        <dbReference type="EMBL" id="CDM28356.1"/>
    </source>
</evidence>
<dbReference type="Gene3D" id="3.90.1200.10">
    <property type="match status" value="1"/>
</dbReference>
<reference evidence="2" key="1">
    <citation type="journal article" date="2014" name="Nat. Commun.">
        <title>Multiple recent horizontal transfers of a large genomic region in cheese making fungi.</title>
        <authorList>
            <person name="Cheeseman K."/>
            <person name="Ropars J."/>
            <person name="Renault P."/>
            <person name="Dupont J."/>
            <person name="Gouzy J."/>
            <person name="Branca A."/>
            <person name="Abraham A.L."/>
            <person name="Ceppi M."/>
            <person name="Conseiller E."/>
            <person name="Debuchy R."/>
            <person name="Malagnac F."/>
            <person name="Goarin A."/>
            <person name="Silar P."/>
            <person name="Lacoste S."/>
            <person name="Sallet E."/>
            <person name="Bensimon A."/>
            <person name="Giraud T."/>
            <person name="Brygoo Y."/>
        </authorList>
    </citation>
    <scope>NUCLEOTIDE SEQUENCE [LARGE SCALE GENOMIC DNA]</scope>
    <source>
        <strain evidence="2">FM164</strain>
    </source>
</reference>
<dbReference type="InterPro" id="IPR011009">
    <property type="entry name" value="Kinase-like_dom_sf"/>
</dbReference>
<dbReference type="GO" id="GO:0016301">
    <property type="term" value="F:kinase activity"/>
    <property type="evidence" value="ECO:0007669"/>
    <property type="project" value="UniProtKB-KW"/>
</dbReference>
<dbReference type="OMA" id="CYTYGPI"/>
<keyword evidence="3" id="KW-1185">Reference proteome</keyword>
<dbReference type="STRING" id="1365484.W6PX53"/>
<dbReference type="InterPro" id="IPR051678">
    <property type="entry name" value="AGP_Transferase"/>
</dbReference>
<dbReference type="Proteomes" id="UP000030686">
    <property type="component" value="Unassembled WGS sequence"/>
</dbReference>
<dbReference type="OrthoDB" id="2906425at2759"/>
<feature type="domain" description="Aminoglycoside phosphotransferase" evidence="1">
    <location>
        <begin position="11"/>
        <end position="185"/>
    </location>
</feature>
<dbReference type="SUPFAM" id="SSF56112">
    <property type="entry name" value="Protein kinase-like (PK-like)"/>
    <property type="match status" value="1"/>
</dbReference>
<evidence type="ECO:0000259" key="1">
    <source>
        <dbReference type="Pfam" id="PF01636"/>
    </source>
</evidence>
<dbReference type="Pfam" id="PF01636">
    <property type="entry name" value="APH"/>
    <property type="match status" value="1"/>
</dbReference>
<evidence type="ECO:0000313" key="3">
    <source>
        <dbReference type="Proteomes" id="UP000030686"/>
    </source>
</evidence>
<dbReference type="PANTHER" id="PTHR21310">
    <property type="entry name" value="AMINOGLYCOSIDE PHOSPHOTRANSFERASE-RELATED-RELATED"/>
    <property type="match status" value="1"/>
</dbReference>
<dbReference type="PANTHER" id="PTHR21310:SF54">
    <property type="entry name" value="AMINOGLYCOSIDE PHOSPHOTRANSFERASE DOMAIN-CONTAINING PROTEIN"/>
    <property type="match status" value="1"/>
</dbReference>
<accession>W6PX53</accession>